<feature type="transmembrane region" description="Helical" evidence="1">
    <location>
        <begin position="6"/>
        <end position="31"/>
    </location>
</feature>
<protein>
    <submittedName>
        <fullName evidence="2">Uncharacterized protein</fullName>
    </submittedName>
</protein>
<organism evidence="2 3">
    <name type="scientific">Candidatus Kerfeldbacteria bacterium CG15_BIG_FIL_POST_REV_8_21_14_020_45_12</name>
    <dbReference type="NCBI Taxonomy" id="2014247"/>
    <lineage>
        <taxon>Bacteria</taxon>
        <taxon>Candidatus Kerfeldiibacteriota</taxon>
    </lineage>
</organism>
<evidence type="ECO:0000313" key="3">
    <source>
        <dbReference type="Proteomes" id="UP000230292"/>
    </source>
</evidence>
<evidence type="ECO:0000256" key="1">
    <source>
        <dbReference type="SAM" id="Phobius"/>
    </source>
</evidence>
<keyword evidence="1" id="KW-0812">Transmembrane</keyword>
<dbReference type="AlphaFoldDB" id="A0A2M7H2C6"/>
<evidence type="ECO:0000313" key="2">
    <source>
        <dbReference type="EMBL" id="PIW36334.1"/>
    </source>
</evidence>
<comment type="caution">
    <text evidence="2">The sequence shown here is derived from an EMBL/GenBank/DDBJ whole genome shotgun (WGS) entry which is preliminary data.</text>
</comment>
<gene>
    <name evidence="2" type="ORF">COW24_06025</name>
</gene>
<reference evidence="2 3" key="1">
    <citation type="submission" date="2017-09" db="EMBL/GenBank/DDBJ databases">
        <title>Depth-based differentiation of microbial function through sediment-hosted aquifers and enrichment of novel symbionts in the deep terrestrial subsurface.</title>
        <authorList>
            <person name="Probst A.J."/>
            <person name="Ladd B."/>
            <person name="Jarett J.K."/>
            <person name="Geller-Mcgrath D.E."/>
            <person name="Sieber C.M."/>
            <person name="Emerson J.B."/>
            <person name="Anantharaman K."/>
            <person name="Thomas B.C."/>
            <person name="Malmstrom R."/>
            <person name="Stieglmeier M."/>
            <person name="Klingl A."/>
            <person name="Woyke T."/>
            <person name="Ryan C.M."/>
            <person name="Banfield J.F."/>
        </authorList>
    </citation>
    <scope>NUCLEOTIDE SEQUENCE [LARGE SCALE GENOMIC DNA]</scope>
    <source>
        <strain evidence="2">CG15_BIG_FIL_POST_REV_8_21_14_020_45_12</strain>
    </source>
</reference>
<sequence>MFVFDTIRFLMMDLLVGILYFPVWWYTVGLMKVVHMMQREAKGIAYALNLKILFRFLLKPMFGQYDIWGRIISFGVRIVHFFILFVWAIILTVLLLV</sequence>
<accession>A0A2M7H2C6</accession>
<feature type="transmembrane region" description="Helical" evidence="1">
    <location>
        <begin position="74"/>
        <end position="96"/>
    </location>
</feature>
<dbReference type="EMBL" id="PFGC01000062">
    <property type="protein sequence ID" value="PIW36334.1"/>
    <property type="molecule type" value="Genomic_DNA"/>
</dbReference>
<dbReference type="Proteomes" id="UP000230292">
    <property type="component" value="Unassembled WGS sequence"/>
</dbReference>
<name>A0A2M7H2C6_9BACT</name>
<feature type="non-terminal residue" evidence="2">
    <location>
        <position position="97"/>
    </location>
</feature>
<keyword evidence="1" id="KW-0472">Membrane</keyword>
<proteinExistence type="predicted"/>
<keyword evidence="1" id="KW-1133">Transmembrane helix</keyword>